<comment type="caution">
    <text evidence="1">The sequence shown here is derived from an EMBL/GenBank/DDBJ whole genome shotgun (WGS) entry which is preliminary data.</text>
</comment>
<accession>A0A4Q0VQ44</accession>
<gene>
    <name evidence="1" type="ORF">DS745_20110</name>
</gene>
<keyword evidence="2" id="KW-1185">Reference proteome</keyword>
<dbReference type="Proteomes" id="UP000290649">
    <property type="component" value="Unassembled WGS sequence"/>
</dbReference>
<proteinExistence type="predicted"/>
<dbReference type="AlphaFoldDB" id="A0A4Q0VQ44"/>
<evidence type="ECO:0000313" key="2">
    <source>
        <dbReference type="Proteomes" id="UP000290649"/>
    </source>
</evidence>
<dbReference type="RefSeq" id="WP_129079975.1">
    <property type="nucleotide sequence ID" value="NZ_QOUX01000046.1"/>
</dbReference>
<dbReference type="OrthoDB" id="2966218at2"/>
<organism evidence="1 2">
    <name type="scientific">Anaerobacillus alkaliphilus</name>
    <dbReference type="NCBI Taxonomy" id="1548597"/>
    <lineage>
        <taxon>Bacteria</taxon>
        <taxon>Bacillati</taxon>
        <taxon>Bacillota</taxon>
        <taxon>Bacilli</taxon>
        <taxon>Bacillales</taxon>
        <taxon>Bacillaceae</taxon>
        <taxon>Anaerobacillus</taxon>
    </lineage>
</organism>
<sequence>MIFSNIIIDGIYADTKSLLPNVLMKKEELLEEIKMFEYTMAQVKKHPWQDITIKEVRRDQSSPLYQKIQSSYVGSDPEEDYKEVIVWEIAEMLYITAAVDHDPTIALKWDVVVFN</sequence>
<reference evidence="1 2" key="1">
    <citation type="journal article" date="2019" name="Int. J. Syst. Evol. Microbiol.">
        <title>Anaerobacillus alkaliphilus sp. nov., a novel alkaliphilic and moderately halophilic bacterium.</title>
        <authorList>
            <person name="Borsodi A.K."/>
            <person name="Aszalos J.M."/>
            <person name="Bihari P."/>
            <person name="Nagy I."/>
            <person name="Schumann P."/>
            <person name="Sproer C."/>
            <person name="Kovacs A.L."/>
            <person name="Boka K."/>
            <person name="Dobosy P."/>
            <person name="Ovari M."/>
            <person name="Szili-Kovacs T."/>
            <person name="Toth E."/>
        </authorList>
    </citation>
    <scope>NUCLEOTIDE SEQUENCE [LARGE SCALE GENOMIC DNA]</scope>
    <source>
        <strain evidence="1 2">B16-10</strain>
    </source>
</reference>
<protein>
    <submittedName>
        <fullName evidence="1">Uncharacterized protein</fullName>
    </submittedName>
</protein>
<dbReference type="EMBL" id="QOUX01000046">
    <property type="protein sequence ID" value="RXI98622.1"/>
    <property type="molecule type" value="Genomic_DNA"/>
</dbReference>
<evidence type="ECO:0000313" key="1">
    <source>
        <dbReference type="EMBL" id="RXI98622.1"/>
    </source>
</evidence>
<name>A0A4Q0VQ44_9BACI</name>